<evidence type="ECO:0000256" key="1">
    <source>
        <dbReference type="SAM" id="SignalP"/>
    </source>
</evidence>
<comment type="caution">
    <text evidence="2">The sequence shown here is derived from an EMBL/GenBank/DDBJ whole genome shotgun (WGS) entry which is preliminary data.</text>
</comment>
<dbReference type="InterPro" id="IPR019198">
    <property type="entry name" value="Beta_propeller_containing"/>
</dbReference>
<feature type="chain" id="PRO_5007469620" description="Beta-propeller domain-containing protein" evidence="1">
    <location>
        <begin position="24"/>
        <end position="656"/>
    </location>
</feature>
<dbReference type="PROSITE" id="PS51257">
    <property type="entry name" value="PROKAR_LIPOPROTEIN"/>
    <property type="match status" value="1"/>
</dbReference>
<keyword evidence="1" id="KW-0732">Signal</keyword>
<accession>A0A136A735</accession>
<reference evidence="3" key="1">
    <citation type="submission" date="2016-02" db="EMBL/GenBank/DDBJ databases">
        <authorList>
            <person name="Schultz-Johansen M."/>
            <person name="Glaring M.A."/>
            <person name="Bech P.K."/>
            <person name="Stougaard P."/>
        </authorList>
    </citation>
    <scope>NUCLEOTIDE SEQUENCE [LARGE SCALE GENOMIC DNA]</scope>
    <source>
        <strain evidence="3">S66</strain>
    </source>
</reference>
<dbReference type="Proteomes" id="UP000070299">
    <property type="component" value="Unassembled WGS sequence"/>
</dbReference>
<feature type="signal peptide" evidence="1">
    <location>
        <begin position="1"/>
        <end position="23"/>
    </location>
</feature>
<dbReference type="AlphaFoldDB" id="A0A136A735"/>
<dbReference type="RefSeq" id="WP_068370787.1">
    <property type="nucleotide sequence ID" value="NZ_LSNE01000001.1"/>
</dbReference>
<sequence>MKYVKLANYILSAVCIAGLTACSGDSSEDDLGQTPVPTAVPQINPATAFSGALAQVNQAKASRYIKNGIYSSIAQYAYQTAYPSAPAETLKDNFSTTNTQESGVDEADRLEYNGDTLYLAAFAEWRNEANYPAHVRVLQRNTDYSLTQVAELPLSQENANIDGIYLNDDRLAVLSSEGYRYTFDTLMAGSWDTFENKFTVDLYNTREVSSPVLLNNMQFDGSLLSSRRIGDALYLVSSFTAHVEGLNLNASTDAEFLANYRKIVATSDDELMPKVYVDGQAKALFSAEDCVIPAQASDKDGYAQLLSVIKINLLVPTEIVASCVSAMADMMYMSADSLYLGAAVNEQTALHKIGLQGAVPSYQASGLLNGVVGWQSQRELKLSEQNGFLRVVTTDYSAQSPVHHLSVLTQNGNELQVVASLPNKDQPEAIGKPGEEIYAVRFMGDKAYIVTFERIDPLYVIDLSDPYTPIVAGALEIPGFSSYLFPMDNNYLLGVGQHVNARNIPDRGAVADEPVTQEGMKISLFDVNDPANPIEINNIVMAQAYTPVEYDYRALSALNINGAYQLAMPVEQWGQNEDEFGTWWNQSSLLLLQVDTNSAQSMLIQNSQVQVPNSSDYYVYGGDDRSVIHGEHVFYIHGNQVWHSLWNDELKPAGPY</sequence>
<evidence type="ECO:0008006" key="4">
    <source>
        <dbReference type="Google" id="ProtNLM"/>
    </source>
</evidence>
<dbReference type="STRING" id="1799789.AX660_00280"/>
<dbReference type="EMBL" id="LSNE01000001">
    <property type="protein sequence ID" value="KXI30940.1"/>
    <property type="molecule type" value="Genomic_DNA"/>
</dbReference>
<keyword evidence="3" id="KW-1185">Reference proteome</keyword>
<dbReference type="Pfam" id="PF09826">
    <property type="entry name" value="Beta_propel"/>
    <property type="match status" value="1"/>
</dbReference>
<protein>
    <recommendedName>
        <fullName evidence="4">Beta-propeller domain-containing protein</fullName>
    </recommendedName>
</protein>
<proteinExistence type="predicted"/>
<dbReference type="OrthoDB" id="9778998at2"/>
<evidence type="ECO:0000313" key="2">
    <source>
        <dbReference type="EMBL" id="KXI30940.1"/>
    </source>
</evidence>
<organism evidence="2 3">
    <name type="scientific">Paraglaciecola hydrolytica</name>
    <dbReference type="NCBI Taxonomy" id="1799789"/>
    <lineage>
        <taxon>Bacteria</taxon>
        <taxon>Pseudomonadati</taxon>
        <taxon>Pseudomonadota</taxon>
        <taxon>Gammaproteobacteria</taxon>
        <taxon>Alteromonadales</taxon>
        <taxon>Alteromonadaceae</taxon>
        <taxon>Paraglaciecola</taxon>
    </lineage>
</organism>
<evidence type="ECO:0000313" key="3">
    <source>
        <dbReference type="Proteomes" id="UP000070299"/>
    </source>
</evidence>
<gene>
    <name evidence="2" type="ORF">AX660_00280</name>
</gene>
<name>A0A136A735_9ALTE</name>